<sequence length="140" mass="15047">MRVYIIVAGLVLSIIGRGSATVVDKGTDTQRSCELLVQNSFRNQDEARSAGACEGMIETAMLFSPNLPAGIRACPPTQGSILQSAKVFLRYIDNNPDRVNEPGITIAIEAFRDAWPCQGDDAESSIGTGPKKHAPKKSKQ</sequence>
<gene>
    <name evidence="3" type="ORF">SAMN05444169_8950</name>
</gene>
<organism evidence="3 4">
    <name type="scientific">Bradyrhizobium erythrophlei</name>
    <dbReference type="NCBI Taxonomy" id="1437360"/>
    <lineage>
        <taxon>Bacteria</taxon>
        <taxon>Pseudomonadati</taxon>
        <taxon>Pseudomonadota</taxon>
        <taxon>Alphaproteobacteria</taxon>
        <taxon>Hyphomicrobiales</taxon>
        <taxon>Nitrobacteraceae</taxon>
        <taxon>Bradyrhizobium</taxon>
    </lineage>
</organism>
<dbReference type="RefSeq" id="WP_079572545.1">
    <property type="nucleotide sequence ID" value="NZ_LT670818.1"/>
</dbReference>
<protein>
    <recommendedName>
        <fullName evidence="2">Rap1a immunity protein domain-containing protein</fullName>
    </recommendedName>
</protein>
<dbReference type="InterPro" id="IPR041238">
    <property type="entry name" value="Rap1a"/>
</dbReference>
<evidence type="ECO:0000259" key="2">
    <source>
        <dbReference type="Pfam" id="PF18602"/>
    </source>
</evidence>
<feature type="region of interest" description="Disordered" evidence="1">
    <location>
        <begin position="119"/>
        <end position="140"/>
    </location>
</feature>
<evidence type="ECO:0000256" key="1">
    <source>
        <dbReference type="SAM" id="MobiDB-lite"/>
    </source>
</evidence>
<evidence type="ECO:0000313" key="4">
    <source>
        <dbReference type="Proteomes" id="UP000190675"/>
    </source>
</evidence>
<dbReference type="Proteomes" id="UP000190675">
    <property type="component" value="Chromosome I"/>
</dbReference>
<accession>A0A1M5V6G9</accession>
<feature type="compositionally biased region" description="Basic residues" evidence="1">
    <location>
        <begin position="130"/>
        <end position="140"/>
    </location>
</feature>
<evidence type="ECO:0000313" key="3">
    <source>
        <dbReference type="EMBL" id="SHH70815.1"/>
    </source>
</evidence>
<reference evidence="3 4" key="1">
    <citation type="submission" date="2016-11" db="EMBL/GenBank/DDBJ databases">
        <authorList>
            <person name="Jaros S."/>
            <person name="Januszkiewicz K."/>
            <person name="Wedrychowicz H."/>
        </authorList>
    </citation>
    <scope>NUCLEOTIDE SEQUENCE [LARGE SCALE GENOMIC DNA]</scope>
    <source>
        <strain evidence="3 4">GAS242</strain>
    </source>
</reference>
<dbReference type="Pfam" id="PF18602">
    <property type="entry name" value="Rap1a"/>
    <property type="match status" value="1"/>
</dbReference>
<name>A0A1M5V6G9_9BRAD</name>
<feature type="domain" description="Rap1a immunity protein" evidence="2">
    <location>
        <begin position="27"/>
        <end position="117"/>
    </location>
</feature>
<dbReference type="AlphaFoldDB" id="A0A1M5V6G9"/>
<dbReference type="EMBL" id="LT670818">
    <property type="protein sequence ID" value="SHH70815.1"/>
    <property type="molecule type" value="Genomic_DNA"/>
</dbReference>
<proteinExistence type="predicted"/>
<dbReference type="OrthoDB" id="8229209at2"/>